<sequence length="326" mass="35527">MPILCRVTRGDLTESIHVIFATVVDDTGTVLYSAGDSNYLTCIRSSLKPFQAATSIKAGAVDAAGFADDEIALMCASHLGESVHVKTAKSMLTKLGYTVDNYECGVHPPANITSRHDLIRLGKDPNPLHNNCSGKHAGMLSLAKHLVGKPEGYISPDHPVQKSIYNLLQEYTGIEDIPMETDGCSAPTAFFTLETIARLYQLLATDKYTELVRAYNAMVSYPYNVAGKGHFDTKFIEALQGNGVTKGGGESVRGIALKNRDGKNLGIALKVLDGSSRAMPIGTIKLLEHLELLTKKELSSLEEFRKRDRKNCRDKNIGHVEVFVES</sequence>
<dbReference type="AlphaFoldDB" id="A0A381UFH4"/>
<organism evidence="1">
    <name type="scientific">marine metagenome</name>
    <dbReference type="NCBI Taxonomy" id="408172"/>
    <lineage>
        <taxon>unclassified sequences</taxon>
        <taxon>metagenomes</taxon>
        <taxon>ecological metagenomes</taxon>
    </lineage>
</organism>
<name>A0A381UFH4_9ZZZZ</name>
<dbReference type="EMBL" id="UINC01006343">
    <property type="protein sequence ID" value="SVA26965.1"/>
    <property type="molecule type" value="Genomic_DNA"/>
</dbReference>
<accession>A0A381UFH4</accession>
<evidence type="ECO:0008006" key="2">
    <source>
        <dbReference type="Google" id="ProtNLM"/>
    </source>
</evidence>
<dbReference type="PANTHER" id="PTHR42110">
    <property type="entry name" value="L-ASPARAGINASE, PUTATIVE (AFU_ORTHOLOGUE AFUA_3G11890)-RELATED"/>
    <property type="match status" value="1"/>
</dbReference>
<dbReference type="InterPro" id="IPR010349">
    <property type="entry name" value="Asparaginase_II"/>
</dbReference>
<proteinExistence type="predicted"/>
<protein>
    <recommendedName>
        <fullName evidence="2">Asparaginase</fullName>
    </recommendedName>
</protein>
<dbReference type="Pfam" id="PF06089">
    <property type="entry name" value="Asparaginase_II"/>
    <property type="match status" value="1"/>
</dbReference>
<evidence type="ECO:0000313" key="1">
    <source>
        <dbReference type="EMBL" id="SVA26965.1"/>
    </source>
</evidence>
<dbReference type="PANTHER" id="PTHR42110:SF1">
    <property type="entry name" value="L-ASPARAGINASE, PUTATIVE (AFU_ORTHOLOGUE AFUA_3G11890)-RELATED"/>
    <property type="match status" value="1"/>
</dbReference>
<reference evidence="1" key="1">
    <citation type="submission" date="2018-05" db="EMBL/GenBank/DDBJ databases">
        <authorList>
            <person name="Lanie J.A."/>
            <person name="Ng W.-L."/>
            <person name="Kazmierczak K.M."/>
            <person name="Andrzejewski T.M."/>
            <person name="Davidsen T.M."/>
            <person name="Wayne K.J."/>
            <person name="Tettelin H."/>
            <person name="Glass J.I."/>
            <person name="Rusch D."/>
            <person name="Podicherti R."/>
            <person name="Tsui H.-C.T."/>
            <person name="Winkler M.E."/>
        </authorList>
    </citation>
    <scope>NUCLEOTIDE SEQUENCE</scope>
</reference>
<gene>
    <name evidence="1" type="ORF">METZ01_LOCUS79819</name>
</gene>